<dbReference type="InterPro" id="IPR002477">
    <property type="entry name" value="Peptidoglycan-bd-like"/>
</dbReference>
<reference evidence="2 3" key="1">
    <citation type="journal article" date="2014" name="Int. J. Syst. Evol. Microbiol.">
        <title>Complete genome sequence of Corynebacterium casei LMG S-19264T (=DSM 44701T), isolated from a smear-ripened cheese.</title>
        <authorList>
            <consortium name="US DOE Joint Genome Institute (JGI-PGF)"/>
            <person name="Walter F."/>
            <person name="Albersmeier A."/>
            <person name="Kalinowski J."/>
            <person name="Ruckert C."/>
        </authorList>
    </citation>
    <scope>NUCLEOTIDE SEQUENCE [LARGE SCALE GENOMIC DNA]</scope>
    <source>
        <strain evidence="2 3">CGMCC 1.7029</strain>
    </source>
</reference>
<protein>
    <recommendedName>
        <fullName evidence="1">Peptidoglycan binding-like domain-containing protein</fullName>
    </recommendedName>
</protein>
<dbReference type="Proteomes" id="UP000598196">
    <property type="component" value="Unassembled WGS sequence"/>
</dbReference>
<evidence type="ECO:0000313" key="2">
    <source>
        <dbReference type="EMBL" id="GGO34837.1"/>
    </source>
</evidence>
<sequence length="183" mass="19289">MLSNLRTSKLAKAGITGIVALGVTLSTLAPAQALGRNEKNFLKGVAATIVAQQVIKSINTNRQAKIAQGTGYAPSYSFVQPAPVYASTRPAYQPRPTYRPTQAAYVSPIYSSPVATAFNAYSSTDRKRIQQKLAAQGYYTSGIDGSFGPGTYNAINSYATAQGKGTQLTTPAGVHGVFDGLIY</sequence>
<dbReference type="InterPro" id="IPR036365">
    <property type="entry name" value="PGBD-like_sf"/>
</dbReference>
<dbReference type="InterPro" id="IPR036366">
    <property type="entry name" value="PGBDSf"/>
</dbReference>
<dbReference type="SUPFAM" id="SSF47090">
    <property type="entry name" value="PGBD-like"/>
    <property type="match status" value="1"/>
</dbReference>
<name>A0A917YLZ8_9RHOB</name>
<feature type="domain" description="Peptidoglycan binding-like" evidence="1">
    <location>
        <begin position="123"/>
        <end position="158"/>
    </location>
</feature>
<dbReference type="Gene3D" id="1.10.101.10">
    <property type="entry name" value="PGBD-like superfamily/PGBD"/>
    <property type="match status" value="1"/>
</dbReference>
<dbReference type="AlphaFoldDB" id="A0A917YLZ8"/>
<evidence type="ECO:0000313" key="3">
    <source>
        <dbReference type="Proteomes" id="UP000598196"/>
    </source>
</evidence>
<dbReference type="Pfam" id="PF01471">
    <property type="entry name" value="PG_binding_1"/>
    <property type="match status" value="1"/>
</dbReference>
<gene>
    <name evidence="2" type="ORF">GCM10010991_26200</name>
</gene>
<keyword evidence="3" id="KW-1185">Reference proteome</keyword>
<dbReference type="EMBL" id="BMLP01000005">
    <property type="protein sequence ID" value="GGO34837.1"/>
    <property type="molecule type" value="Genomic_DNA"/>
</dbReference>
<dbReference type="OrthoDB" id="7932821at2"/>
<organism evidence="2 3">
    <name type="scientific">Gemmobacter aquaticus</name>
    <dbReference type="NCBI Taxonomy" id="490185"/>
    <lineage>
        <taxon>Bacteria</taxon>
        <taxon>Pseudomonadati</taxon>
        <taxon>Pseudomonadota</taxon>
        <taxon>Alphaproteobacteria</taxon>
        <taxon>Rhodobacterales</taxon>
        <taxon>Paracoccaceae</taxon>
        <taxon>Gemmobacter</taxon>
    </lineage>
</organism>
<accession>A0A917YLZ8</accession>
<comment type="caution">
    <text evidence="2">The sequence shown here is derived from an EMBL/GenBank/DDBJ whole genome shotgun (WGS) entry which is preliminary data.</text>
</comment>
<evidence type="ECO:0000259" key="1">
    <source>
        <dbReference type="Pfam" id="PF01471"/>
    </source>
</evidence>
<proteinExistence type="predicted"/>
<dbReference type="RefSeq" id="WP_146287521.1">
    <property type="nucleotide sequence ID" value="NZ_BMLP01000005.1"/>
</dbReference>